<protein>
    <submittedName>
        <fullName evidence="3">E motif</fullName>
    </submittedName>
</protein>
<evidence type="ECO:0000256" key="2">
    <source>
        <dbReference type="PROSITE-ProRule" id="PRU00708"/>
    </source>
</evidence>
<evidence type="ECO:0000313" key="4">
    <source>
        <dbReference type="Proteomes" id="UP001370490"/>
    </source>
</evidence>
<dbReference type="AlphaFoldDB" id="A0AAN8Z8S2"/>
<dbReference type="GO" id="GO:0009451">
    <property type="term" value="P:RNA modification"/>
    <property type="evidence" value="ECO:0007669"/>
    <property type="project" value="InterPro"/>
</dbReference>
<dbReference type="Pfam" id="PF20431">
    <property type="entry name" value="E_motif"/>
    <property type="match status" value="1"/>
</dbReference>
<dbReference type="Pfam" id="PF13041">
    <property type="entry name" value="PPR_2"/>
    <property type="match status" value="1"/>
</dbReference>
<name>A0AAN8Z8S2_9MAGN</name>
<organism evidence="3 4">
    <name type="scientific">Dillenia turbinata</name>
    <dbReference type="NCBI Taxonomy" id="194707"/>
    <lineage>
        <taxon>Eukaryota</taxon>
        <taxon>Viridiplantae</taxon>
        <taxon>Streptophyta</taxon>
        <taxon>Embryophyta</taxon>
        <taxon>Tracheophyta</taxon>
        <taxon>Spermatophyta</taxon>
        <taxon>Magnoliopsida</taxon>
        <taxon>eudicotyledons</taxon>
        <taxon>Gunneridae</taxon>
        <taxon>Pentapetalae</taxon>
        <taxon>Dilleniales</taxon>
        <taxon>Dilleniaceae</taxon>
        <taxon>Dillenia</taxon>
    </lineage>
</organism>
<dbReference type="InterPro" id="IPR046960">
    <property type="entry name" value="PPR_At4g14850-like_plant"/>
</dbReference>
<dbReference type="GO" id="GO:0003723">
    <property type="term" value="F:RNA binding"/>
    <property type="evidence" value="ECO:0007669"/>
    <property type="project" value="InterPro"/>
</dbReference>
<keyword evidence="4" id="KW-1185">Reference proteome</keyword>
<dbReference type="PANTHER" id="PTHR47926:SF510">
    <property type="entry name" value="PENTATRICOPEPTIDE REPEAT-CONTAINING PROTEIN"/>
    <property type="match status" value="1"/>
</dbReference>
<reference evidence="3 4" key="1">
    <citation type="submission" date="2023-12" db="EMBL/GenBank/DDBJ databases">
        <title>A high-quality genome assembly for Dillenia turbinata (Dilleniales).</title>
        <authorList>
            <person name="Chanderbali A."/>
        </authorList>
    </citation>
    <scope>NUCLEOTIDE SEQUENCE [LARGE SCALE GENOMIC DNA]</scope>
    <source>
        <strain evidence="3">LSX21</strain>
        <tissue evidence="3">Leaf</tissue>
    </source>
</reference>
<dbReference type="Gene3D" id="1.25.40.10">
    <property type="entry name" value="Tetratricopeptide repeat domain"/>
    <property type="match status" value="2"/>
</dbReference>
<comment type="caution">
    <text evidence="3">The sequence shown here is derived from an EMBL/GenBank/DDBJ whole genome shotgun (WGS) entry which is preliminary data.</text>
</comment>
<dbReference type="PANTHER" id="PTHR47926">
    <property type="entry name" value="PENTATRICOPEPTIDE REPEAT-CONTAINING PROTEIN"/>
    <property type="match status" value="1"/>
</dbReference>
<dbReference type="Proteomes" id="UP001370490">
    <property type="component" value="Unassembled WGS sequence"/>
</dbReference>
<dbReference type="EMBL" id="JBAMMX010000015">
    <property type="protein sequence ID" value="KAK6926520.1"/>
    <property type="molecule type" value="Genomic_DNA"/>
</dbReference>
<dbReference type="FunFam" id="1.25.40.10:FF:000158">
    <property type="entry name" value="pentatricopeptide repeat-containing protein At2g33680"/>
    <property type="match status" value="1"/>
</dbReference>
<dbReference type="InterPro" id="IPR002885">
    <property type="entry name" value="PPR_rpt"/>
</dbReference>
<dbReference type="GO" id="GO:0099402">
    <property type="term" value="P:plant organ development"/>
    <property type="evidence" value="ECO:0007669"/>
    <property type="project" value="UniProtKB-ARBA"/>
</dbReference>
<sequence length="302" mass="33556">MVSWNSIIVGFAVNGHAEEALKFFDRMRADGFEPDGVSFTGALTACSHAGLVEGGVRISPRIEHYGCIVDLYSRAGRLEDAMRIIQTMPMKPNEVVLGSLMAACRTHGDVSLAERLMKYLTKLEPDCDSNYVLLSNTYAAVGKWNGAGKVREKMKALRIQKRPGCSSIEIDCCVHDFAAGDKSHAEADYIYEMLGYLSHQLRMFGYEPESIAGETGETSVQPSKVIQRKIKANDLKSLAESQKMKQQNKKCQSGLSNLRQNSASLHTPSRLSSLPHLPFHVFCTHPTMRPTKPHRAPRPYPR</sequence>
<proteinExistence type="predicted"/>
<feature type="repeat" description="PPR" evidence="2">
    <location>
        <begin position="1"/>
        <end position="34"/>
    </location>
</feature>
<dbReference type="Pfam" id="PF01535">
    <property type="entry name" value="PPR"/>
    <property type="match status" value="1"/>
</dbReference>
<dbReference type="PROSITE" id="PS51375">
    <property type="entry name" value="PPR"/>
    <property type="match status" value="1"/>
</dbReference>
<dbReference type="InterPro" id="IPR011990">
    <property type="entry name" value="TPR-like_helical_dom_sf"/>
</dbReference>
<accession>A0AAN8Z8S2</accession>
<evidence type="ECO:0000256" key="1">
    <source>
        <dbReference type="ARBA" id="ARBA00022737"/>
    </source>
</evidence>
<keyword evidence="1" id="KW-0677">Repeat</keyword>
<gene>
    <name evidence="3" type="ORF">RJ641_008239</name>
</gene>
<dbReference type="NCBIfam" id="TIGR00756">
    <property type="entry name" value="PPR"/>
    <property type="match status" value="1"/>
</dbReference>
<evidence type="ECO:0000313" key="3">
    <source>
        <dbReference type="EMBL" id="KAK6926520.1"/>
    </source>
</evidence>
<dbReference type="InterPro" id="IPR046848">
    <property type="entry name" value="E_motif"/>
</dbReference>